<keyword evidence="6" id="KW-1185">Reference proteome</keyword>
<name>A0A0K0FGJ4_STRVS</name>
<dbReference type="GO" id="GO:0005524">
    <property type="term" value="F:ATP binding"/>
    <property type="evidence" value="ECO:0007669"/>
    <property type="project" value="UniProtKB-KW"/>
</dbReference>
<keyword evidence="3" id="KW-0347">Helicase</keyword>
<dbReference type="STRING" id="75913.A0A0K0FGJ4"/>
<feature type="domain" description="Helicase C-terminal" evidence="5">
    <location>
        <begin position="61"/>
        <end position="220"/>
    </location>
</feature>
<dbReference type="InterPro" id="IPR001650">
    <property type="entry name" value="Helicase_C-like"/>
</dbReference>
<protein>
    <submittedName>
        <fullName evidence="7">Putative ATP-dependent RNA helicase DHX30 (inferred by orthology to a human protein)</fullName>
    </submittedName>
</protein>
<evidence type="ECO:0000259" key="5">
    <source>
        <dbReference type="PROSITE" id="PS51194"/>
    </source>
</evidence>
<dbReference type="AlphaFoldDB" id="A0A0K0FGJ4"/>
<evidence type="ECO:0000256" key="4">
    <source>
        <dbReference type="ARBA" id="ARBA00022840"/>
    </source>
</evidence>
<dbReference type="InterPro" id="IPR027417">
    <property type="entry name" value="P-loop_NTPase"/>
</dbReference>
<sequence>MSVTIETQAFKDYISGIKHFETIPFYFVPSVDNETNSKFWGSNNRNNESLVSSLTEYIAEQIEQSDEIPYEIIRDVVLMTRKAIWLHQKESKIRNKYYWLVSLHSNFSSEDQKKVFESPPAEKIIVSTNIAESSITIDDVIYVIDSCKQKTSRLSQKKDKCFYDISWLSRDRMDQRKERIGRIRSGHSRRMITKKFMNSLLQHSESEIKTSLLDSFYINN</sequence>
<dbReference type="PANTHER" id="PTHR18934:SF99">
    <property type="entry name" value="ATP-DEPENDENT RNA HELICASE DHX37-RELATED"/>
    <property type="match status" value="1"/>
</dbReference>
<reference evidence="6" key="1">
    <citation type="submission" date="2014-07" db="EMBL/GenBank/DDBJ databases">
        <authorList>
            <person name="Martin A.A"/>
            <person name="De Silva N."/>
        </authorList>
    </citation>
    <scope>NUCLEOTIDE SEQUENCE</scope>
</reference>
<dbReference type="Pfam" id="PF00271">
    <property type="entry name" value="Helicase_C"/>
    <property type="match status" value="1"/>
</dbReference>
<keyword evidence="4" id="KW-0067">ATP-binding</keyword>
<evidence type="ECO:0000313" key="6">
    <source>
        <dbReference type="Proteomes" id="UP000035680"/>
    </source>
</evidence>
<dbReference type="WBParaSite" id="SVE_0799700.1">
    <property type="protein sequence ID" value="SVE_0799700.1"/>
    <property type="gene ID" value="SVE_0799700"/>
</dbReference>
<evidence type="ECO:0000256" key="2">
    <source>
        <dbReference type="ARBA" id="ARBA00022801"/>
    </source>
</evidence>
<dbReference type="GO" id="GO:0004386">
    <property type="term" value="F:helicase activity"/>
    <property type="evidence" value="ECO:0007669"/>
    <property type="project" value="UniProtKB-KW"/>
</dbReference>
<proteinExistence type="predicted"/>
<dbReference type="Proteomes" id="UP000035680">
    <property type="component" value="Unassembled WGS sequence"/>
</dbReference>
<accession>A0A0K0FGJ4</accession>
<dbReference type="SUPFAM" id="SSF52540">
    <property type="entry name" value="P-loop containing nucleoside triphosphate hydrolases"/>
    <property type="match status" value="1"/>
</dbReference>
<keyword evidence="2" id="KW-0378">Hydrolase</keyword>
<dbReference type="Gene3D" id="3.40.50.300">
    <property type="entry name" value="P-loop containing nucleotide triphosphate hydrolases"/>
    <property type="match status" value="1"/>
</dbReference>
<dbReference type="GO" id="GO:0003723">
    <property type="term" value="F:RNA binding"/>
    <property type="evidence" value="ECO:0007669"/>
    <property type="project" value="TreeGrafter"/>
</dbReference>
<dbReference type="PANTHER" id="PTHR18934">
    <property type="entry name" value="ATP-DEPENDENT RNA HELICASE"/>
    <property type="match status" value="1"/>
</dbReference>
<keyword evidence="1" id="KW-0547">Nucleotide-binding</keyword>
<evidence type="ECO:0000313" key="7">
    <source>
        <dbReference type="WBParaSite" id="SVE_0799700.1"/>
    </source>
</evidence>
<reference evidence="7" key="2">
    <citation type="submission" date="2015-08" db="UniProtKB">
        <authorList>
            <consortium name="WormBaseParasite"/>
        </authorList>
    </citation>
    <scope>IDENTIFICATION</scope>
</reference>
<organism evidence="6 7">
    <name type="scientific">Strongyloides venezuelensis</name>
    <name type="common">Threadworm</name>
    <dbReference type="NCBI Taxonomy" id="75913"/>
    <lineage>
        <taxon>Eukaryota</taxon>
        <taxon>Metazoa</taxon>
        <taxon>Ecdysozoa</taxon>
        <taxon>Nematoda</taxon>
        <taxon>Chromadorea</taxon>
        <taxon>Rhabditida</taxon>
        <taxon>Tylenchina</taxon>
        <taxon>Panagrolaimomorpha</taxon>
        <taxon>Strongyloidoidea</taxon>
        <taxon>Strongyloididae</taxon>
        <taxon>Strongyloides</taxon>
    </lineage>
</organism>
<evidence type="ECO:0000256" key="1">
    <source>
        <dbReference type="ARBA" id="ARBA00022741"/>
    </source>
</evidence>
<dbReference type="GO" id="GO:0016787">
    <property type="term" value="F:hydrolase activity"/>
    <property type="evidence" value="ECO:0007669"/>
    <property type="project" value="UniProtKB-KW"/>
</dbReference>
<dbReference type="PROSITE" id="PS51194">
    <property type="entry name" value="HELICASE_CTER"/>
    <property type="match status" value="1"/>
</dbReference>
<evidence type="ECO:0000256" key="3">
    <source>
        <dbReference type="ARBA" id="ARBA00022806"/>
    </source>
</evidence>
<dbReference type="SMART" id="SM00490">
    <property type="entry name" value="HELICc"/>
    <property type="match status" value="1"/>
</dbReference>